<dbReference type="Pfam" id="PF00172">
    <property type="entry name" value="Zn_clus"/>
    <property type="match status" value="1"/>
</dbReference>
<dbReference type="PANTHER" id="PTHR36206:SF13">
    <property type="entry name" value="TRANSCRIPTIONAL REGULATORY PROTEIN MOC3"/>
    <property type="match status" value="1"/>
</dbReference>
<evidence type="ECO:0000256" key="5">
    <source>
        <dbReference type="ARBA" id="ARBA00023125"/>
    </source>
</evidence>
<gene>
    <name evidence="10" type="ORF">MG3_02989</name>
</gene>
<dbReference type="PROSITE" id="PS00463">
    <property type="entry name" value="ZN2_CY6_FUNGAL_1"/>
    <property type="match status" value="1"/>
</dbReference>
<feature type="compositionally biased region" description="Low complexity" evidence="8">
    <location>
        <begin position="88"/>
        <end position="98"/>
    </location>
</feature>
<dbReference type="InterPro" id="IPR001138">
    <property type="entry name" value="Zn2Cys6_DnaBD"/>
</dbReference>
<dbReference type="GO" id="GO:0003677">
    <property type="term" value="F:DNA binding"/>
    <property type="evidence" value="ECO:0007669"/>
    <property type="project" value="UniProtKB-KW"/>
</dbReference>
<reference evidence="10 11" key="1">
    <citation type="submission" date="2013-12" db="EMBL/GenBank/DDBJ databases">
        <title>The Genome Sequence of Candida albicans P78048.</title>
        <authorList>
            <consortium name="The Broad Institute Genome Sequencing Platform"/>
            <consortium name="The Broad Institute Genome Sequencing Center for Infectious Disease"/>
            <person name="Cuomo C."/>
            <person name="Bennett R."/>
            <person name="Hirakawa M."/>
            <person name="Noverr M."/>
            <person name="Mitchell A."/>
            <person name="Young S.K."/>
            <person name="Zeng Q."/>
            <person name="Gargeya S."/>
            <person name="Fitzgerald M."/>
            <person name="Abouelleil A."/>
            <person name="Alvarado L."/>
            <person name="Berlin A.M."/>
            <person name="Chapman S.B."/>
            <person name="Dewar J."/>
            <person name="Goldberg J."/>
            <person name="Griggs A."/>
            <person name="Gujja S."/>
            <person name="Hansen M."/>
            <person name="Howarth C."/>
            <person name="Imamovic A."/>
            <person name="Larimer J."/>
            <person name="McCowan C."/>
            <person name="Murphy C."/>
            <person name="Pearson M."/>
            <person name="Priest M."/>
            <person name="Roberts A."/>
            <person name="Saif S."/>
            <person name="Shea T."/>
            <person name="Sykes S."/>
            <person name="Wortman J."/>
            <person name="Nusbaum C."/>
            <person name="Birren B."/>
        </authorList>
    </citation>
    <scope>NUCLEOTIDE SEQUENCE [LARGE SCALE GENOMIC DNA]</scope>
    <source>
        <strain evidence="10 11">P78048</strain>
    </source>
</reference>
<dbReference type="GO" id="GO:1900239">
    <property type="term" value="P:regulation of phenotypic switching"/>
    <property type="evidence" value="ECO:0007669"/>
    <property type="project" value="UniProtKB-ARBA"/>
</dbReference>
<feature type="compositionally biased region" description="Polar residues" evidence="8">
    <location>
        <begin position="390"/>
        <end position="404"/>
    </location>
</feature>
<dbReference type="CDD" id="cd00067">
    <property type="entry name" value="GAL4"/>
    <property type="match status" value="1"/>
</dbReference>
<keyword evidence="7" id="KW-0539">Nucleus</keyword>
<feature type="compositionally biased region" description="Low complexity" evidence="8">
    <location>
        <begin position="359"/>
        <end position="372"/>
    </location>
</feature>
<evidence type="ECO:0000256" key="3">
    <source>
        <dbReference type="ARBA" id="ARBA00023015"/>
    </source>
</evidence>
<feature type="region of interest" description="Disordered" evidence="8">
    <location>
        <begin position="1"/>
        <end position="202"/>
    </location>
</feature>
<feature type="compositionally biased region" description="Low complexity" evidence="8">
    <location>
        <begin position="186"/>
        <end position="196"/>
    </location>
</feature>
<evidence type="ECO:0000259" key="9">
    <source>
        <dbReference type="PROSITE" id="PS50048"/>
    </source>
</evidence>
<feature type="compositionally biased region" description="Polar residues" evidence="8">
    <location>
        <begin position="68"/>
        <end position="87"/>
    </location>
</feature>
<keyword evidence="3" id="KW-0805">Transcription regulation</keyword>
<evidence type="ECO:0000313" key="11">
    <source>
        <dbReference type="Proteomes" id="UP000030161"/>
    </source>
</evidence>
<evidence type="ECO:0000256" key="4">
    <source>
        <dbReference type="ARBA" id="ARBA00023026"/>
    </source>
</evidence>
<dbReference type="InterPro" id="IPR052360">
    <property type="entry name" value="Transcr_Regulatory_Proteins"/>
</dbReference>
<organism evidence="10 11">
    <name type="scientific">Candida albicans P78048</name>
    <dbReference type="NCBI Taxonomy" id="1094989"/>
    <lineage>
        <taxon>Eukaryota</taxon>
        <taxon>Fungi</taxon>
        <taxon>Dikarya</taxon>
        <taxon>Ascomycota</taxon>
        <taxon>Saccharomycotina</taxon>
        <taxon>Pichiomycetes</taxon>
        <taxon>Debaryomycetaceae</taxon>
        <taxon>Candida/Lodderomyces clade</taxon>
        <taxon>Candida</taxon>
    </lineage>
</organism>
<dbReference type="FunFam" id="4.10.240.10:FF:000075">
    <property type="entry name" value="Transcriptional regulatory protein moc3"/>
    <property type="match status" value="1"/>
</dbReference>
<keyword evidence="5" id="KW-0238">DNA-binding</keyword>
<feature type="domain" description="Zn(2)-C6 fungal-type" evidence="9">
    <location>
        <begin position="305"/>
        <end position="333"/>
    </location>
</feature>
<dbReference type="AlphaFoldDB" id="A0AB34PUK4"/>
<feature type="compositionally biased region" description="Low complexity" evidence="8">
    <location>
        <begin position="105"/>
        <end position="121"/>
    </location>
</feature>
<dbReference type="GO" id="GO:0007618">
    <property type="term" value="P:mating"/>
    <property type="evidence" value="ECO:0007669"/>
    <property type="project" value="UniProtKB-ARBA"/>
</dbReference>
<evidence type="ECO:0000256" key="7">
    <source>
        <dbReference type="ARBA" id="ARBA00023242"/>
    </source>
</evidence>
<feature type="compositionally biased region" description="Polar residues" evidence="8">
    <location>
        <begin position="122"/>
        <end position="145"/>
    </location>
</feature>
<name>A0AB34PUK4_CANAX</name>
<dbReference type="InterPro" id="IPR036864">
    <property type="entry name" value="Zn2-C6_fun-type_DNA-bd_sf"/>
</dbReference>
<evidence type="ECO:0000313" key="10">
    <source>
        <dbReference type="EMBL" id="KGR12899.1"/>
    </source>
</evidence>
<keyword evidence="1" id="KW-0479">Metal-binding</keyword>
<feature type="compositionally biased region" description="Polar residues" evidence="8">
    <location>
        <begin position="1"/>
        <end position="24"/>
    </location>
</feature>
<dbReference type="SMART" id="SM00066">
    <property type="entry name" value="GAL4"/>
    <property type="match status" value="1"/>
</dbReference>
<proteinExistence type="predicted"/>
<sequence length="449" mass="49401">MTQLPSVSELINRTGSIGSSSNITRVPPMTTTSTTNTTTAAAAATTVTSTTPRSENSYSPNSPYSLPTRPSNTSLTNYSAGSGITVASSSFQFSQPSPGRSKHNSTSSQSSSGDSFQQHQSNPSGVSMSSNTSPRTSIVQSMSSVPTPPSTGPAPQQFVYQESQLPVQPPPQQQQLQQPPPPPPQQQQHIYPQQQPNFPYHNNFVSPPTYTTAYPQYYYQPVMTPPHHQPHQQAPIHLANNVSILQSQAVMQNAYPTTHYLQHVGPHHIYANVNSQVYYQDMAREEANKALINKRRIIKRRTRTGCLTCRKRRIKCDERKPTCFNCERSKKSCLGYQDLSKLPPRKRNRDTSLDLPDGNQQQQQQQQQQNQQSIVGGAGNGSDEPHNETHQITSISGSSTNSRNLDMMIPQSFRNNISSHPINFYGPVATTASGASAVINRVSVADLLK</sequence>
<dbReference type="GO" id="GO:0000981">
    <property type="term" value="F:DNA-binding transcription factor activity, RNA polymerase II-specific"/>
    <property type="evidence" value="ECO:0007669"/>
    <property type="project" value="InterPro"/>
</dbReference>
<dbReference type="GO" id="GO:1900428">
    <property type="term" value="P:regulation of filamentous growth of a population of unicellular organisms"/>
    <property type="evidence" value="ECO:0007669"/>
    <property type="project" value="UniProtKB-ARBA"/>
</dbReference>
<feature type="compositionally biased region" description="Pro residues" evidence="8">
    <location>
        <begin position="167"/>
        <end position="185"/>
    </location>
</feature>
<dbReference type="PANTHER" id="PTHR36206">
    <property type="entry name" value="ASPERCRYPTIN BIOSYNTHESIS CLUSTER-SPECIFIC TRANSCRIPTION REGULATOR ATNN-RELATED"/>
    <property type="match status" value="1"/>
</dbReference>
<keyword evidence="6" id="KW-0804">Transcription</keyword>
<keyword evidence="4" id="KW-0843">Virulence</keyword>
<accession>A0AB34PUK4</accession>
<protein>
    <recommendedName>
        <fullName evidence="9">Zn(2)-C6 fungal-type domain-containing protein</fullName>
    </recommendedName>
</protein>
<dbReference type="EMBL" id="AJIX01000015">
    <property type="protein sequence ID" value="KGR12899.1"/>
    <property type="molecule type" value="Genomic_DNA"/>
</dbReference>
<feature type="compositionally biased region" description="Low complexity" evidence="8">
    <location>
        <begin position="30"/>
        <end position="65"/>
    </location>
</feature>
<dbReference type="Gene3D" id="4.10.240.10">
    <property type="entry name" value="Zn(2)-C6 fungal-type DNA-binding domain"/>
    <property type="match status" value="1"/>
</dbReference>
<dbReference type="GO" id="GO:0008270">
    <property type="term" value="F:zinc ion binding"/>
    <property type="evidence" value="ECO:0007669"/>
    <property type="project" value="InterPro"/>
</dbReference>
<dbReference type="Proteomes" id="UP000030161">
    <property type="component" value="Unassembled WGS sequence"/>
</dbReference>
<evidence type="ECO:0000256" key="1">
    <source>
        <dbReference type="ARBA" id="ARBA00022723"/>
    </source>
</evidence>
<dbReference type="GO" id="GO:0070783">
    <property type="term" value="P:growth of unicellular organism as a thread of attached cells"/>
    <property type="evidence" value="ECO:0007669"/>
    <property type="project" value="UniProtKB-ARBA"/>
</dbReference>
<feature type="region of interest" description="Disordered" evidence="8">
    <location>
        <begin position="337"/>
        <end position="405"/>
    </location>
</feature>
<dbReference type="SUPFAM" id="SSF57701">
    <property type="entry name" value="Zn2/Cys6 DNA-binding domain"/>
    <property type="match status" value="1"/>
</dbReference>
<evidence type="ECO:0000256" key="6">
    <source>
        <dbReference type="ARBA" id="ARBA00023163"/>
    </source>
</evidence>
<comment type="caution">
    <text evidence="10">The sequence shown here is derived from an EMBL/GenBank/DDBJ whole genome shotgun (WGS) entry which is preliminary data.</text>
</comment>
<dbReference type="PROSITE" id="PS50048">
    <property type="entry name" value="ZN2_CY6_FUNGAL_2"/>
    <property type="match status" value="1"/>
</dbReference>
<keyword evidence="2" id="KW-0862">Zinc</keyword>
<evidence type="ECO:0000256" key="8">
    <source>
        <dbReference type="SAM" id="MobiDB-lite"/>
    </source>
</evidence>
<evidence type="ECO:0000256" key="2">
    <source>
        <dbReference type="ARBA" id="ARBA00022833"/>
    </source>
</evidence>
<dbReference type="GO" id="GO:0044403">
    <property type="term" value="P:biological process involved in symbiotic interaction"/>
    <property type="evidence" value="ECO:0007669"/>
    <property type="project" value="UniProtKB-ARBA"/>
</dbReference>